<protein>
    <submittedName>
        <fullName evidence="1">Uncharacterized protein</fullName>
    </submittedName>
</protein>
<dbReference type="Proteomes" id="UP000622552">
    <property type="component" value="Unassembled WGS sequence"/>
</dbReference>
<dbReference type="AlphaFoldDB" id="A0A8J7GDM7"/>
<accession>A0A8J7GDM7</accession>
<dbReference type="EMBL" id="JADOUF010000001">
    <property type="protein sequence ID" value="MBG6136075.1"/>
    <property type="molecule type" value="Genomic_DNA"/>
</dbReference>
<sequence>MPTRSPSAPVSRVFCAAGCPFIWNTLAPSPPIMPRSGLMLLPWQAVAVAWWDW</sequence>
<organism evidence="1 2">
    <name type="scientific">Longispora fulva</name>
    <dbReference type="NCBI Taxonomy" id="619741"/>
    <lineage>
        <taxon>Bacteria</taxon>
        <taxon>Bacillati</taxon>
        <taxon>Actinomycetota</taxon>
        <taxon>Actinomycetes</taxon>
        <taxon>Micromonosporales</taxon>
        <taxon>Micromonosporaceae</taxon>
        <taxon>Longispora</taxon>
    </lineage>
</organism>
<proteinExistence type="predicted"/>
<gene>
    <name evidence="1" type="ORF">IW245_002269</name>
</gene>
<comment type="caution">
    <text evidence="1">The sequence shown here is derived from an EMBL/GenBank/DDBJ whole genome shotgun (WGS) entry which is preliminary data.</text>
</comment>
<evidence type="ECO:0000313" key="1">
    <source>
        <dbReference type="EMBL" id="MBG6136075.1"/>
    </source>
</evidence>
<evidence type="ECO:0000313" key="2">
    <source>
        <dbReference type="Proteomes" id="UP000622552"/>
    </source>
</evidence>
<name>A0A8J7GDM7_9ACTN</name>
<keyword evidence="2" id="KW-1185">Reference proteome</keyword>
<reference evidence="1" key="1">
    <citation type="submission" date="2020-11" db="EMBL/GenBank/DDBJ databases">
        <title>Sequencing the genomes of 1000 actinobacteria strains.</title>
        <authorList>
            <person name="Klenk H.-P."/>
        </authorList>
    </citation>
    <scope>NUCLEOTIDE SEQUENCE</scope>
    <source>
        <strain evidence="1">DSM 45356</strain>
    </source>
</reference>
<dbReference type="RefSeq" id="WP_197008947.1">
    <property type="nucleotide sequence ID" value="NZ_BONS01000001.1"/>
</dbReference>